<dbReference type="PANTHER" id="PTHR11178">
    <property type="entry name" value="IRON-SULFUR CLUSTER SCAFFOLD PROTEIN NFU-RELATED"/>
    <property type="match status" value="1"/>
</dbReference>
<dbReference type="GO" id="GO:0005506">
    <property type="term" value="F:iron ion binding"/>
    <property type="evidence" value="ECO:0007669"/>
    <property type="project" value="InterPro"/>
</dbReference>
<dbReference type="AlphaFoldDB" id="A0AA52HAD9"/>
<dbReference type="InterPro" id="IPR014824">
    <property type="entry name" value="Nfu/NifU_N"/>
</dbReference>
<dbReference type="FunFam" id="3.30.300.130:FF:000001">
    <property type="entry name" value="NFU1 iron-sulfur cluster scaffold"/>
    <property type="match status" value="1"/>
</dbReference>
<dbReference type="Gene3D" id="3.30.300.130">
    <property type="entry name" value="Fe-S cluster assembly (FSCA)"/>
    <property type="match status" value="1"/>
</dbReference>
<organism evidence="3 4">
    <name type="scientific">Temperatibacter marinus</name>
    <dbReference type="NCBI Taxonomy" id="1456591"/>
    <lineage>
        <taxon>Bacteria</taxon>
        <taxon>Pseudomonadati</taxon>
        <taxon>Pseudomonadota</taxon>
        <taxon>Alphaproteobacteria</taxon>
        <taxon>Kordiimonadales</taxon>
        <taxon>Temperatibacteraceae</taxon>
        <taxon>Temperatibacter</taxon>
    </lineage>
</organism>
<dbReference type="Proteomes" id="UP001268683">
    <property type="component" value="Chromosome"/>
</dbReference>
<dbReference type="GO" id="GO:0051536">
    <property type="term" value="F:iron-sulfur cluster binding"/>
    <property type="evidence" value="ECO:0007669"/>
    <property type="project" value="InterPro"/>
</dbReference>
<dbReference type="SUPFAM" id="SSF110836">
    <property type="entry name" value="Hypothetical protein SAV1430"/>
    <property type="match status" value="1"/>
</dbReference>
<dbReference type="SUPFAM" id="SSF117916">
    <property type="entry name" value="Fe-S cluster assembly (FSCA) domain-like"/>
    <property type="match status" value="1"/>
</dbReference>
<gene>
    <name evidence="3" type="ORF">QGN29_07140</name>
</gene>
<dbReference type="PIRSF" id="PIRSF036773">
    <property type="entry name" value="HIRIP5"/>
    <property type="match status" value="1"/>
</dbReference>
<dbReference type="InterPro" id="IPR035433">
    <property type="entry name" value="NFU1-like"/>
</dbReference>
<dbReference type="Pfam" id="PF08712">
    <property type="entry name" value="Nfu_N"/>
    <property type="match status" value="1"/>
</dbReference>
<dbReference type="InterPro" id="IPR036498">
    <property type="entry name" value="Nfu/NifU_N_sf"/>
</dbReference>
<evidence type="ECO:0000256" key="1">
    <source>
        <dbReference type="ARBA" id="ARBA00006420"/>
    </source>
</evidence>
<keyword evidence="4" id="KW-1185">Reference proteome</keyword>
<accession>A0AA52HAD9</accession>
<dbReference type="Pfam" id="PF01106">
    <property type="entry name" value="NifU"/>
    <property type="match status" value="1"/>
</dbReference>
<dbReference type="InterPro" id="IPR001075">
    <property type="entry name" value="NIF_FeS_clus_asmbl_NifU_C"/>
</dbReference>
<feature type="domain" description="Scaffold protein Nfu/NifU N-terminal" evidence="2">
    <location>
        <begin position="4"/>
        <end position="90"/>
    </location>
</feature>
<dbReference type="InterPro" id="IPR034904">
    <property type="entry name" value="FSCA_dom_sf"/>
</dbReference>
<comment type="similarity">
    <text evidence="1">Belongs to the NifU family.</text>
</comment>
<evidence type="ECO:0000259" key="2">
    <source>
        <dbReference type="SMART" id="SM00932"/>
    </source>
</evidence>
<dbReference type="Gene3D" id="3.30.1370.70">
    <property type="entry name" value="Scaffold protein Nfu/NifU, N-terminal domain"/>
    <property type="match status" value="1"/>
</dbReference>
<dbReference type="SMART" id="SM00932">
    <property type="entry name" value="Nfu_N"/>
    <property type="match status" value="1"/>
</dbReference>
<proteinExistence type="inferred from homology"/>
<dbReference type="EMBL" id="CP123872">
    <property type="protein sequence ID" value="WND04146.1"/>
    <property type="molecule type" value="Genomic_DNA"/>
</dbReference>
<name>A0AA52HAD9_9PROT</name>
<protein>
    <submittedName>
        <fullName evidence="3">NifU family protein</fullName>
    </submittedName>
</protein>
<reference evidence="3" key="1">
    <citation type="submission" date="2023-04" db="EMBL/GenBank/DDBJ databases">
        <title>Complete genome sequence of Temperatibacter marinus.</title>
        <authorList>
            <person name="Rong J.-C."/>
            <person name="Yi M.-L."/>
            <person name="Zhao Q."/>
        </authorList>
    </citation>
    <scope>NUCLEOTIDE SEQUENCE</scope>
    <source>
        <strain evidence="3">NBRC 110045</strain>
    </source>
</reference>
<dbReference type="PANTHER" id="PTHR11178:SF1">
    <property type="entry name" value="NFU1 IRON-SULFUR CLUSTER SCAFFOLD HOMOLOG, MITOCHONDRIAL"/>
    <property type="match status" value="1"/>
</dbReference>
<evidence type="ECO:0000313" key="3">
    <source>
        <dbReference type="EMBL" id="WND04146.1"/>
    </source>
</evidence>
<dbReference type="KEGG" id="tmk:QGN29_07140"/>
<dbReference type="GO" id="GO:0016226">
    <property type="term" value="P:iron-sulfur cluster assembly"/>
    <property type="evidence" value="ECO:0007669"/>
    <property type="project" value="InterPro"/>
</dbReference>
<evidence type="ECO:0000313" key="4">
    <source>
        <dbReference type="Proteomes" id="UP001268683"/>
    </source>
</evidence>
<sequence length="185" mass="20023">MMFIETELTPNPETQKFLPGQAVLPTGSMTFETDEEAAVSPLATALLAVEGVKSIFLGADFIAVTKEEAEDWIDLKPLVLSSIMQFFTTGQPVIEGSIEVAGGMEDNPEDAEIILQIKDLLDQKIRPAVAQDGGDILYHGFQEGVVYLKMQGACSGCPSATITLKQGVENLLKYYIPEIVDVQAI</sequence>